<protein>
    <submittedName>
        <fullName evidence="2">Uncharacterized protein</fullName>
    </submittedName>
</protein>
<gene>
    <name evidence="2" type="ORF">LR48_Vigan03g035300</name>
</gene>
<dbReference type="EMBL" id="CM003373">
    <property type="protein sequence ID" value="KOM36972.1"/>
    <property type="molecule type" value="Genomic_DNA"/>
</dbReference>
<feature type="region of interest" description="Disordered" evidence="1">
    <location>
        <begin position="55"/>
        <end position="76"/>
    </location>
</feature>
<evidence type="ECO:0000313" key="3">
    <source>
        <dbReference type="Proteomes" id="UP000053144"/>
    </source>
</evidence>
<accession>A0A0L9U2T6</accession>
<reference evidence="3" key="1">
    <citation type="journal article" date="2015" name="Proc. Natl. Acad. Sci. U.S.A.">
        <title>Genome sequencing of adzuki bean (Vigna angularis) provides insight into high starch and low fat accumulation and domestication.</title>
        <authorList>
            <person name="Yang K."/>
            <person name="Tian Z."/>
            <person name="Chen C."/>
            <person name="Luo L."/>
            <person name="Zhao B."/>
            <person name="Wang Z."/>
            <person name="Yu L."/>
            <person name="Li Y."/>
            <person name="Sun Y."/>
            <person name="Li W."/>
            <person name="Chen Y."/>
            <person name="Li Y."/>
            <person name="Zhang Y."/>
            <person name="Ai D."/>
            <person name="Zhao J."/>
            <person name="Shang C."/>
            <person name="Ma Y."/>
            <person name="Wu B."/>
            <person name="Wang M."/>
            <person name="Gao L."/>
            <person name="Sun D."/>
            <person name="Zhang P."/>
            <person name="Guo F."/>
            <person name="Wang W."/>
            <person name="Li Y."/>
            <person name="Wang J."/>
            <person name="Varshney R.K."/>
            <person name="Wang J."/>
            <person name="Ling H.Q."/>
            <person name="Wan P."/>
        </authorList>
    </citation>
    <scope>NUCLEOTIDE SEQUENCE</scope>
    <source>
        <strain evidence="3">cv. Jingnong 6</strain>
    </source>
</reference>
<name>A0A0L9U2T6_PHAAN</name>
<organism evidence="2 3">
    <name type="scientific">Phaseolus angularis</name>
    <name type="common">Azuki bean</name>
    <name type="synonym">Vigna angularis</name>
    <dbReference type="NCBI Taxonomy" id="3914"/>
    <lineage>
        <taxon>Eukaryota</taxon>
        <taxon>Viridiplantae</taxon>
        <taxon>Streptophyta</taxon>
        <taxon>Embryophyta</taxon>
        <taxon>Tracheophyta</taxon>
        <taxon>Spermatophyta</taxon>
        <taxon>Magnoliopsida</taxon>
        <taxon>eudicotyledons</taxon>
        <taxon>Gunneridae</taxon>
        <taxon>Pentapetalae</taxon>
        <taxon>rosids</taxon>
        <taxon>fabids</taxon>
        <taxon>Fabales</taxon>
        <taxon>Fabaceae</taxon>
        <taxon>Papilionoideae</taxon>
        <taxon>50 kb inversion clade</taxon>
        <taxon>NPAAA clade</taxon>
        <taxon>indigoferoid/millettioid clade</taxon>
        <taxon>Phaseoleae</taxon>
        <taxon>Vigna</taxon>
    </lineage>
</organism>
<evidence type="ECO:0000313" key="2">
    <source>
        <dbReference type="EMBL" id="KOM36972.1"/>
    </source>
</evidence>
<sequence length="189" mass="20223">MYSSPKYEKFTKRDQNRDQNRELLKKRKGTVGKLIFPSPSSLLNERNPEILTSAHTATAKRGRPLPVSASTVTSGAIGTTTDRGAAVFYSSSARLTPATQDVAHAAARHQDQDGRDASSFSARGSDLPVLHATNASNRHQRCFGSSRHAAAASNPAASSASVVQFRSRRCSCSSQPSSLTRGSFRGSKS</sequence>
<dbReference type="AlphaFoldDB" id="A0A0L9U2T6"/>
<dbReference type="Proteomes" id="UP000053144">
    <property type="component" value="Chromosome 3"/>
</dbReference>
<feature type="compositionally biased region" description="Basic and acidic residues" evidence="1">
    <location>
        <begin position="1"/>
        <end position="23"/>
    </location>
</feature>
<feature type="region of interest" description="Disordered" evidence="1">
    <location>
        <begin position="1"/>
        <end position="30"/>
    </location>
</feature>
<evidence type="ECO:0000256" key="1">
    <source>
        <dbReference type="SAM" id="MobiDB-lite"/>
    </source>
</evidence>
<feature type="region of interest" description="Disordered" evidence="1">
    <location>
        <begin position="100"/>
        <end position="133"/>
    </location>
</feature>
<proteinExistence type="predicted"/>
<dbReference type="Gramene" id="KOM36972">
    <property type="protein sequence ID" value="KOM36972"/>
    <property type="gene ID" value="LR48_Vigan03g035300"/>
</dbReference>